<feature type="domain" description="Reverse transcriptase" evidence="1">
    <location>
        <begin position="1"/>
        <end position="119"/>
    </location>
</feature>
<keyword evidence="3" id="KW-1185">Reference proteome</keyword>
<accession>A0AAR5Q9W9</accession>
<dbReference type="EnsemblMetazoa" id="XM_019914465.1">
    <property type="protein sequence ID" value="XP_019770024.1"/>
    <property type="gene ID" value="LOC109544349"/>
</dbReference>
<reference evidence="2" key="2">
    <citation type="submission" date="2024-08" db="UniProtKB">
        <authorList>
            <consortium name="EnsemblMetazoa"/>
        </authorList>
    </citation>
    <scope>IDENTIFICATION</scope>
</reference>
<proteinExistence type="predicted"/>
<dbReference type="PANTHER" id="PTHR47027">
    <property type="entry name" value="REVERSE TRANSCRIPTASE DOMAIN-CONTAINING PROTEIN"/>
    <property type="match status" value="1"/>
</dbReference>
<dbReference type="KEGG" id="dpa:109544349"/>
<dbReference type="InterPro" id="IPR043502">
    <property type="entry name" value="DNA/RNA_pol_sf"/>
</dbReference>
<dbReference type="RefSeq" id="XP_019770024.1">
    <property type="nucleotide sequence ID" value="XM_019914465.2"/>
</dbReference>
<dbReference type="GO" id="GO:0071897">
    <property type="term" value="P:DNA biosynthetic process"/>
    <property type="evidence" value="ECO:0007669"/>
    <property type="project" value="UniProtKB-ARBA"/>
</dbReference>
<dbReference type="AlphaFoldDB" id="A0AAR5Q9W9"/>
<dbReference type="SUPFAM" id="SSF56672">
    <property type="entry name" value="DNA/RNA polymerases"/>
    <property type="match status" value="1"/>
</dbReference>
<evidence type="ECO:0000259" key="1">
    <source>
        <dbReference type="PROSITE" id="PS50878"/>
    </source>
</evidence>
<dbReference type="PANTHER" id="PTHR47027:SF29">
    <property type="entry name" value="C2H2-TYPE DOMAIN-CONTAINING PROTEIN"/>
    <property type="match status" value="1"/>
</dbReference>
<reference evidence="3" key="1">
    <citation type="journal article" date="2013" name="Genome Biol.">
        <title>Draft genome of the mountain pine beetle, Dendroctonus ponderosae Hopkins, a major forest pest.</title>
        <authorList>
            <person name="Keeling C.I."/>
            <person name="Yuen M.M."/>
            <person name="Liao N.Y."/>
            <person name="Docking T.R."/>
            <person name="Chan S.K."/>
            <person name="Taylor G.A."/>
            <person name="Palmquist D.L."/>
            <person name="Jackman S.D."/>
            <person name="Nguyen A."/>
            <person name="Li M."/>
            <person name="Henderson H."/>
            <person name="Janes J.K."/>
            <person name="Zhao Y."/>
            <person name="Pandoh P."/>
            <person name="Moore R."/>
            <person name="Sperling F.A."/>
            <person name="Huber D.P."/>
            <person name="Birol I."/>
            <person name="Jones S.J."/>
            <person name="Bohlmann J."/>
        </authorList>
    </citation>
    <scope>NUCLEOTIDE SEQUENCE</scope>
</reference>
<sequence>MLQYKSSLMKTCRQIKSSWGERAVRQGDTISPKLFTLGMEDTFKNLLWQNNGNNIDRVYLKQQRFANDIVVIGGVTDELRSMLEELQVASKQIGLKMNLGKTEIMTNDDVRVSIEGKVLEIVNEYV</sequence>
<dbReference type="Pfam" id="PF00078">
    <property type="entry name" value="RVT_1"/>
    <property type="match status" value="1"/>
</dbReference>
<dbReference type="Proteomes" id="UP000019118">
    <property type="component" value="Unassembled WGS sequence"/>
</dbReference>
<organism evidence="2 3">
    <name type="scientific">Dendroctonus ponderosae</name>
    <name type="common">Mountain pine beetle</name>
    <dbReference type="NCBI Taxonomy" id="77166"/>
    <lineage>
        <taxon>Eukaryota</taxon>
        <taxon>Metazoa</taxon>
        <taxon>Ecdysozoa</taxon>
        <taxon>Arthropoda</taxon>
        <taxon>Hexapoda</taxon>
        <taxon>Insecta</taxon>
        <taxon>Pterygota</taxon>
        <taxon>Neoptera</taxon>
        <taxon>Endopterygota</taxon>
        <taxon>Coleoptera</taxon>
        <taxon>Polyphaga</taxon>
        <taxon>Cucujiformia</taxon>
        <taxon>Curculionidae</taxon>
        <taxon>Scolytinae</taxon>
        <taxon>Dendroctonus</taxon>
    </lineage>
</organism>
<evidence type="ECO:0000313" key="2">
    <source>
        <dbReference type="EnsemblMetazoa" id="XP_019770024.1"/>
    </source>
</evidence>
<name>A0AAR5Q9W9_DENPD</name>
<dbReference type="PROSITE" id="PS50878">
    <property type="entry name" value="RT_POL"/>
    <property type="match status" value="1"/>
</dbReference>
<evidence type="ECO:0000313" key="3">
    <source>
        <dbReference type="Proteomes" id="UP000019118"/>
    </source>
</evidence>
<dbReference type="InterPro" id="IPR000477">
    <property type="entry name" value="RT_dom"/>
</dbReference>
<dbReference type="GeneID" id="109544349"/>
<protein>
    <recommendedName>
        <fullName evidence="1">Reverse transcriptase domain-containing protein</fullName>
    </recommendedName>
</protein>